<feature type="transmembrane region" description="Helical" evidence="1">
    <location>
        <begin position="43"/>
        <end position="64"/>
    </location>
</feature>
<gene>
    <name evidence="2" type="ORF">BN996_03172</name>
</gene>
<dbReference type="Proteomes" id="UP000198902">
    <property type="component" value="Unassembled WGS sequence"/>
</dbReference>
<accession>A0A0D6JVK6</accession>
<dbReference type="AlphaFoldDB" id="A0A0D6JVK6"/>
<keyword evidence="3" id="KW-1185">Reference proteome</keyword>
<protein>
    <submittedName>
        <fullName evidence="2">Uncharacterized protein</fullName>
    </submittedName>
</protein>
<evidence type="ECO:0000256" key="1">
    <source>
        <dbReference type="SAM" id="Phobius"/>
    </source>
</evidence>
<feature type="transmembrane region" description="Helical" evidence="1">
    <location>
        <begin position="12"/>
        <end position="36"/>
    </location>
</feature>
<feature type="transmembrane region" description="Helical" evidence="1">
    <location>
        <begin position="70"/>
        <end position="90"/>
    </location>
</feature>
<keyword evidence="1" id="KW-1133">Transmembrane helix</keyword>
<keyword evidence="1" id="KW-0472">Membrane</keyword>
<feature type="transmembrane region" description="Helical" evidence="1">
    <location>
        <begin position="102"/>
        <end position="121"/>
    </location>
</feature>
<name>A0A0D6JVK6_9EURY</name>
<keyword evidence="1" id="KW-0812">Transmembrane</keyword>
<evidence type="ECO:0000313" key="3">
    <source>
        <dbReference type="Proteomes" id="UP000198902"/>
    </source>
</evidence>
<reference evidence="3" key="1">
    <citation type="submission" date="2015-03" db="EMBL/GenBank/DDBJ databases">
        <authorList>
            <person name="Urmite Genomes"/>
        </authorList>
    </citation>
    <scope>NUCLEOTIDE SEQUENCE [LARGE SCALE GENOMIC DNA]</scope>
    <source>
        <strain evidence="3">Arc-Hr</strain>
    </source>
</reference>
<proteinExistence type="predicted"/>
<dbReference type="RefSeq" id="WP_089780778.1">
    <property type="nucleotide sequence ID" value="NZ_CABLRR010000004.1"/>
</dbReference>
<sequence>MIDWFTSQYTNPLSVAIILGLRFLSYFLYSGLVAAARGIKSKFTMISFSFAILSIAITFSVIHPDGVSKDFALIDFLLHFSFPIIAGYAVSSNPSNTRWISFSILLASTFFFLTLLIVLYGSGP</sequence>
<dbReference type="OrthoDB" id="293729at2157"/>
<evidence type="ECO:0000313" key="2">
    <source>
        <dbReference type="EMBL" id="CQR52504.1"/>
    </source>
</evidence>
<dbReference type="EMBL" id="CSTE01000004">
    <property type="protein sequence ID" value="CQR52504.1"/>
    <property type="molecule type" value="Genomic_DNA"/>
</dbReference>
<organism evidence="2 3">
    <name type="scientific">Haloferax massiliensis</name>
    <dbReference type="NCBI Taxonomy" id="1476858"/>
    <lineage>
        <taxon>Archaea</taxon>
        <taxon>Methanobacteriati</taxon>
        <taxon>Methanobacteriota</taxon>
        <taxon>Stenosarchaea group</taxon>
        <taxon>Halobacteria</taxon>
        <taxon>Halobacteriales</taxon>
        <taxon>Haloferacaceae</taxon>
        <taxon>Haloferax</taxon>
    </lineage>
</organism>